<dbReference type="EMBL" id="LTBC01000003">
    <property type="protein sequence ID" value="KYH32789.1"/>
    <property type="molecule type" value="Genomic_DNA"/>
</dbReference>
<proteinExistence type="predicted"/>
<keyword evidence="1" id="KW-0472">Membrane</keyword>
<comment type="caution">
    <text evidence="2">The sequence shown here is derived from an EMBL/GenBank/DDBJ whole genome shotgun (WGS) entry which is preliminary data.</text>
</comment>
<keyword evidence="1" id="KW-0812">Transmembrane</keyword>
<evidence type="ECO:0000256" key="1">
    <source>
        <dbReference type="SAM" id="Phobius"/>
    </source>
</evidence>
<dbReference type="RefSeq" id="WP_062283230.1">
    <property type="nucleotide sequence ID" value="NZ_LTBC01000003.1"/>
</dbReference>
<evidence type="ECO:0000313" key="3">
    <source>
        <dbReference type="Proteomes" id="UP000075670"/>
    </source>
</evidence>
<dbReference type="PATRIC" id="fig|1122241.3.peg.1464"/>
<gene>
    <name evidence="2" type="ORF">MOMUL_13910</name>
</gene>
<keyword evidence="3" id="KW-1185">Reference proteome</keyword>
<organism evidence="2 3">
    <name type="scientific">Moorella mulderi DSM 14980</name>
    <dbReference type="NCBI Taxonomy" id="1122241"/>
    <lineage>
        <taxon>Bacteria</taxon>
        <taxon>Bacillati</taxon>
        <taxon>Bacillota</taxon>
        <taxon>Clostridia</taxon>
        <taxon>Neomoorellales</taxon>
        <taxon>Neomoorellaceae</taxon>
        <taxon>Neomoorella</taxon>
    </lineage>
</organism>
<reference evidence="2 3" key="1">
    <citation type="submission" date="2016-02" db="EMBL/GenBank/DDBJ databases">
        <title>Genome sequence of Moorella mulderi DSM 14980.</title>
        <authorList>
            <person name="Poehlein A."/>
            <person name="Daniel R."/>
        </authorList>
    </citation>
    <scope>NUCLEOTIDE SEQUENCE [LARGE SCALE GENOMIC DNA]</scope>
    <source>
        <strain evidence="2 3">DSM 14980</strain>
    </source>
</reference>
<accession>A0A151AYQ8</accession>
<dbReference type="AlphaFoldDB" id="A0A151AYQ8"/>
<protein>
    <submittedName>
        <fullName evidence="2">Uncharacterized protein</fullName>
    </submittedName>
</protein>
<sequence length="252" mass="28787">MSDVELTVADRDNQWWMNFLKKYEGNFILRALIGLLVPHGLGGFIDTALVGYLHKIRQERLDAFFGELASGRLVLTEEDMHKEDFLHKYIITVKAVLNTRRREKIRILARFFRNGACGPEAVYVDSYEEYLAILDELSYRELAILVLLHSYEQAHPRQKGENDLQRASRFWEQFKDELVNRLGVGVDEIDAVLIRLTRSGLYELIVGSYLGYTGGKGKTTPLLVKLLNLIGDPLRRDENGPGEGPGLLQPRL</sequence>
<dbReference type="OrthoDB" id="9255694at2"/>
<evidence type="ECO:0000313" key="2">
    <source>
        <dbReference type="EMBL" id="KYH32789.1"/>
    </source>
</evidence>
<keyword evidence="1" id="KW-1133">Transmembrane helix</keyword>
<dbReference type="Proteomes" id="UP000075670">
    <property type="component" value="Unassembled WGS sequence"/>
</dbReference>
<feature type="transmembrane region" description="Helical" evidence="1">
    <location>
        <begin position="27"/>
        <end position="53"/>
    </location>
</feature>
<name>A0A151AYQ8_9FIRM</name>